<dbReference type="RefSeq" id="WP_305002322.1">
    <property type="nucleotide sequence ID" value="NZ_JAUQUB010000001.1"/>
</dbReference>
<evidence type="ECO:0000313" key="2">
    <source>
        <dbReference type="Proteomes" id="UP001241072"/>
    </source>
</evidence>
<comment type="caution">
    <text evidence="1">The sequence shown here is derived from an EMBL/GenBank/DDBJ whole genome shotgun (WGS) entry which is preliminary data.</text>
</comment>
<dbReference type="SUPFAM" id="SSF48208">
    <property type="entry name" value="Six-hairpin glycosidases"/>
    <property type="match status" value="1"/>
</dbReference>
<keyword evidence="2" id="KW-1185">Reference proteome</keyword>
<accession>A0ABT9BLP5</accession>
<evidence type="ECO:0000313" key="1">
    <source>
        <dbReference type="EMBL" id="MDO7881930.1"/>
    </source>
</evidence>
<dbReference type="EMBL" id="JAUQUB010000001">
    <property type="protein sequence ID" value="MDO7881930.1"/>
    <property type="molecule type" value="Genomic_DNA"/>
</dbReference>
<gene>
    <name evidence="1" type="ORF">Q5716_06775</name>
</gene>
<dbReference type="Proteomes" id="UP001241072">
    <property type="component" value="Unassembled WGS sequence"/>
</dbReference>
<protein>
    <recommendedName>
        <fullName evidence="3">Alpha-L-rhamnosidase six-hairpin glycosidase domain-containing protein</fullName>
    </recommendedName>
</protein>
<reference evidence="1 2" key="1">
    <citation type="submission" date="2023-07" db="EMBL/GenBank/DDBJ databases">
        <title>Protaetiibacter sp. nov WY-16 isolated from soil.</title>
        <authorList>
            <person name="Liu B."/>
            <person name="Wan Y."/>
        </authorList>
    </citation>
    <scope>NUCLEOTIDE SEQUENCE [LARGE SCALE GENOMIC DNA]</scope>
    <source>
        <strain evidence="1 2">WY-16</strain>
    </source>
</reference>
<dbReference type="InterPro" id="IPR012341">
    <property type="entry name" value="6hp_glycosidase-like_sf"/>
</dbReference>
<evidence type="ECO:0008006" key="3">
    <source>
        <dbReference type="Google" id="ProtNLM"/>
    </source>
</evidence>
<sequence>MSTNLFVHPLATSQWESLPAATTRIHTRSVWASRETGESTAPHQRIIHLRAIFSDAPMSLESVRVVPGAGYHKCASGQESDEVVDARVWEPAVHGWTQLGRVGGAGSSLDLGGAASRALVVEIRQASTDRWWPGWNLAATGLELIGEAPAEWQPRREGRLEVDDLDLSGLPDGVSAEHRGVEVRYRTPRLSVGFRLRSPAWSHLSVDDDGTGRTDRSLLQQPRSMDIVRSGVYPSGVYPVLRDQNAEYLAQGPRVTRADGDRPVGFLASDYEGVTTVRGNVVTYDVSVPSAGQRYRYRFTVLADRIELDLRRTAAEDYRAWTSSAWHIATDNRVTPSTAIGELVTTGETGLLRGDVLWHFPRFGTFEISSDSPDLLMRSDSVRALDTNTLEFKLGETPTPFGDYLLPAGDYRARIVFAARTPRLASVAPDAPAPVRRMLDRHALTALPFRADTATYSNNGASMHCTTTLNDISAIATGLGDLLPGVSPLGLVGASLSRWLDGAPSYGSGSTSHGPHRLEDEYVHMAANTLVAVGRYLGATNDSAWFARHRDRVLAEIEDMLARDVDGDGLVESTIRLGNSGEHQWSTAWSDVISFGWKDAWANAVLFEAWTELAPVLRDRGEQALSDRVSEAARRIQEAYLPAFYSETTGLIAGWRSRDGELHDYGFSLVNGAACSTELLPADIARAIMTRLREHWDAVGVPDLRNGVPLNLWRIPESDIGGVVFGLPMGGYQQGGCSHHGARVIVDAFDRVGMRAEADELLVALATSIADDSSFGGLGSGVDWRMWDGTPSGYEGQLAEGFSVLASALRRFGR</sequence>
<dbReference type="InterPro" id="IPR008928">
    <property type="entry name" value="6-hairpin_glycosidase_sf"/>
</dbReference>
<dbReference type="Gene3D" id="1.50.10.10">
    <property type="match status" value="1"/>
</dbReference>
<proteinExistence type="predicted"/>
<name>A0ABT9BLP5_9MICO</name>
<organism evidence="1 2">
    <name type="scientific">Antiquaquibacter soli</name>
    <dbReference type="NCBI Taxonomy" id="3064523"/>
    <lineage>
        <taxon>Bacteria</taxon>
        <taxon>Bacillati</taxon>
        <taxon>Actinomycetota</taxon>
        <taxon>Actinomycetes</taxon>
        <taxon>Micrococcales</taxon>
        <taxon>Microbacteriaceae</taxon>
        <taxon>Antiquaquibacter</taxon>
    </lineage>
</organism>